<evidence type="ECO:0000256" key="1">
    <source>
        <dbReference type="ARBA" id="ARBA00005429"/>
    </source>
</evidence>
<evidence type="ECO:0000313" key="7">
    <source>
        <dbReference type="EMBL" id="RUP49037.1"/>
    </source>
</evidence>
<dbReference type="GO" id="GO:0005525">
    <property type="term" value="F:GTP binding"/>
    <property type="evidence" value="ECO:0007669"/>
    <property type="project" value="UniProtKB-KW"/>
</dbReference>
<dbReference type="SUPFAM" id="SSF52540">
    <property type="entry name" value="P-loop containing nucleoside triphosphate hydrolases"/>
    <property type="match status" value="1"/>
</dbReference>
<dbReference type="InterPro" id="IPR027417">
    <property type="entry name" value="P-loop_NTPase"/>
</dbReference>
<keyword evidence="8" id="KW-1185">Reference proteome</keyword>
<evidence type="ECO:0000256" key="2">
    <source>
        <dbReference type="ARBA" id="ARBA00022741"/>
    </source>
</evidence>
<gene>
    <name evidence="7" type="ORF">BC936DRAFT_143411</name>
</gene>
<protein>
    <submittedName>
        <fullName evidence="7">Interferon-inducible GTPase-domain-containing protein</fullName>
    </submittedName>
</protein>
<dbReference type="PANTHER" id="PTHR32341:SF4">
    <property type="entry name" value="INTERFERON-GAMMA-INDUCIBLE GTPASE IFGGA3 PROTEIN-RELATED"/>
    <property type="match status" value="1"/>
</dbReference>
<evidence type="ECO:0000313" key="8">
    <source>
        <dbReference type="Proteomes" id="UP000268093"/>
    </source>
</evidence>
<evidence type="ECO:0000256" key="3">
    <source>
        <dbReference type="ARBA" id="ARBA00022801"/>
    </source>
</evidence>
<dbReference type="PROSITE" id="PS51716">
    <property type="entry name" value="G_IRG"/>
    <property type="match status" value="1"/>
</dbReference>
<dbReference type="InterPro" id="IPR007743">
    <property type="entry name" value="Immunity-related_GTPase-like"/>
</dbReference>
<dbReference type="GO" id="GO:0003924">
    <property type="term" value="F:GTPase activity"/>
    <property type="evidence" value="ECO:0007669"/>
    <property type="project" value="TreeGrafter"/>
</dbReference>
<keyword evidence="5" id="KW-0472">Membrane</keyword>
<proteinExistence type="inferred from homology"/>
<evidence type="ECO:0000256" key="5">
    <source>
        <dbReference type="SAM" id="Phobius"/>
    </source>
</evidence>
<dbReference type="Pfam" id="PF05049">
    <property type="entry name" value="IIGP"/>
    <property type="match status" value="1"/>
</dbReference>
<dbReference type="EMBL" id="RBNI01002671">
    <property type="protein sequence ID" value="RUP49037.1"/>
    <property type="molecule type" value="Genomic_DNA"/>
</dbReference>
<keyword evidence="4" id="KW-0342">GTP-binding</keyword>
<dbReference type="Gene3D" id="3.40.50.300">
    <property type="entry name" value="P-loop containing nucleotide triphosphate hydrolases"/>
    <property type="match status" value="1"/>
</dbReference>
<dbReference type="AlphaFoldDB" id="A0A433DDY0"/>
<evidence type="ECO:0000259" key="6">
    <source>
        <dbReference type="PROSITE" id="PS51716"/>
    </source>
</evidence>
<sequence length="271" mass="29161">MGNTFTRDITNEVVKVGGIVATTTLVSTEAGTAVTGTVIAAGATLGTAALTVGVIVALVLWVKAGAPGLPLPRLKVSEKVRDEARRKMNLDCNRYNIAIVGQSGQGKSSVVNGLRGVDESDEDAAPVGEVQTTTLMGSYRHPLIPTVVLWDLPGAGTRHHPESTYFQDKMLYAFDALIVVTSSIRNKQERLGMTWGDASGALQNEVDAAFKTELRGTSLEGERLYIISAEILNKIVQQIRRGEFPRNAKAIHELSLINDVILKTTSYRDSV</sequence>
<evidence type="ECO:0000256" key="4">
    <source>
        <dbReference type="ARBA" id="ARBA00023134"/>
    </source>
</evidence>
<name>A0A433DDY0_9FUNG</name>
<comment type="caution">
    <text evidence="7">The sequence shown here is derived from an EMBL/GenBank/DDBJ whole genome shotgun (WGS) entry which is preliminary data.</text>
</comment>
<dbReference type="GO" id="GO:0005789">
    <property type="term" value="C:endoplasmic reticulum membrane"/>
    <property type="evidence" value="ECO:0007669"/>
    <property type="project" value="TreeGrafter"/>
</dbReference>
<dbReference type="InterPro" id="IPR030385">
    <property type="entry name" value="G_IRG_dom"/>
</dbReference>
<feature type="domain" description="IRG-type G" evidence="6">
    <location>
        <begin position="93"/>
        <end position="182"/>
    </location>
</feature>
<dbReference type="InterPro" id="IPR051515">
    <property type="entry name" value="IRG"/>
</dbReference>
<organism evidence="7 8">
    <name type="scientific">Jimgerdemannia flammicorona</name>
    <dbReference type="NCBI Taxonomy" id="994334"/>
    <lineage>
        <taxon>Eukaryota</taxon>
        <taxon>Fungi</taxon>
        <taxon>Fungi incertae sedis</taxon>
        <taxon>Mucoromycota</taxon>
        <taxon>Mucoromycotina</taxon>
        <taxon>Endogonomycetes</taxon>
        <taxon>Endogonales</taxon>
        <taxon>Endogonaceae</taxon>
        <taxon>Jimgerdemannia</taxon>
    </lineage>
</organism>
<dbReference type="Proteomes" id="UP000268093">
    <property type="component" value="Unassembled WGS sequence"/>
</dbReference>
<dbReference type="OrthoDB" id="422720at2759"/>
<comment type="similarity">
    <text evidence="1">Belongs to the TRAFAC class dynamin-like GTPase superfamily. IRG family.</text>
</comment>
<keyword evidence="5" id="KW-1133">Transmembrane helix</keyword>
<keyword evidence="2" id="KW-0547">Nucleotide-binding</keyword>
<keyword evidence="3" id="KW-0378">Hydrolase</keyword>
<dbReference type="GO" id="GO:0035458">
    <property type="term" value="P:cellular response to interferon-beta"/>
    <property type="evidence" value="ECO:0007669"/>
    <property type="project" value="TreeGrafter"/>
</dbReference>
<accession>A0A433DDY0</accession>
<feature type="transmembrane region" description="Helical" evidence="5">
    <location>
        <begin position="38"/>
        <end position="62"/>
    </location>
</feature>
<dbReference type="PANTHER" id="PTHR32341">
    <property type="entry name" value="INTERFERON-INDUCIBLE GTPASE"/>
    <property type="match status" value="1"/>
</dbReference>
<reference evidence="7 8" key="1">
    <citation type="journal article" date="2018" name="New Phytol.">
        <title>Phylogenomics of Endogonaceae and evolution of mycorrhizas within Mucoromycota.</title>
        <authorList>
            <person name="Chang Y."/>
            <person name="Desiro A."/>
            <person name="Na H."/>
            <person name="Sandor L."/>
            <person name="Lipzen A."/>
            <person name="Clum A."/>
            <person name="Barry K."/>
            <person name="Grigoriev I.V."/>
            <person name="Martin F.M."/>
            <person name="Stajich J.E."/>
            <person name="Smith M.E."/>
            <person name="Bonito G."/>
            <person name="Spatafora J.W."/>
        </authorList>
    </citation>
    <scope>NUCLEOTIDE SEQUENCE [LARGE SCALE GENOMIC DNA]</scope>
    <source>
        <strain evidence="7 8">GMNB39</strain>
    </source>
</reference>
<dbReference type="GO" id="GO:0000045">
    <property type="term" value="P:autophagosome assembly"/>
    <property type="evidence" value="ECO:0007669"/>
    <property type="project" value="TreeGrafter"/>
</dbReference>
<keyword evidence="5" id="KW-0812">Transmembrane</keyword>